<protein>
    <submittedName>
        <fullName evidence="1">Uncharacterized protein</fullName>
    </submittedName>
</protein>
<organism evidence="1">
    <name type="scientific">uncultured Stenotrophomonas sp</name>
    <dbReference type="NCBI Taxonomy" id="165438"/>
    <lineage>
        <taxon>Bacteria</taxon>
        <taxon>Pseudomonadati</taxon>
        <taxon>Pseudomonadota</taxon>
        <taxon>Gammaproteobacteria</taxon>
        <taxon>Lysobacterales</taxon>
        <taxon>Lysobacteraceae</taxon>
        <taxon>Stenotrophomonas</taxon>
        <taxon>environmental samples</taxon>
    </lineage>
</organism>
<dbReference type="EMBL" id="FLTS01000001">
    <property type="protein sequence ID" value="SBV37672.1"/>
    <property type="molecule type" value="Genomic_DNA"/>
</dbReference>
<dbReference type="AlphaFoldDB" id="A0A1Y5Q5U5"/>
<evidence type="ECO:0000313" key="1">
    <source>
        <dbReference type="EMBL" id="SBV37672.1"/>
    </source>
</evidence>
<name>A0A1Y5Q5U5_9GAMM</name>
<accession>A0A1Y5Q5U5</accession>
<proteinExistence type="predicted"/>
<gene>
    <name evidence="1" type="ORF">STPYR_12615</name>
</gene>
<reference evidence="1" key="1">
    <citation type="submission" date="2016-03" db="EMBL/GenBank/DDBJ databases">
        <authorList>
            <person name="Ploux O."/>
        </authorList>
    </citation>
    <scope>NUCLEOTIDE SEQUENCE</scope>
    <source>
        <strain evidence="1">UC10</strain>
    </source>
</reference>
<sequence length="21" mass="2193">MPRSGIGLNELLGIGCVAYDN</sequence>